<sequence>MHLKDIVHGEWWLQIYTSWATCFRRGRERSTRSYERPPKKREKIVWQGDRRVQSSQKWCRNRKNEEKNLVFVKSLAEYFKKRFP</sequence>
<organism evidence="1 2">
    <name type="scientific">Candidatus Brocadia sapporoensis</name>
    <dbReference type="NCBI Taxonomy" id="392547"/>
    <lineage>
        <taxon>Bacteria</taxon>
        <taxon>Pseudomonadati</taxon>
        <taxon>Planctomycetota</taxon>
        <taxon>Candidatus Brocadiia</taxon>
        <taxon>Candidatus Brocadiales</taxon>
        <taxon>Candidatus Brocadiaceae</taxon>
        <taxon>Candidatus Brocadia</taxon>
    </lineage>
</organism>
<reference evidence="1 2" key="1">
    <citation type="journal article" date="2016" name="Genome Announc.">
        <title>Draft Genome Sequence of the Anaerobic Ammonium-Oxidizing Bacterium 'Candidatus Brocadia sp. 40'.</title>
        <authorList>
            <person name="Ali M."/>
            <person name="Haroon M.F."/>
            <person name="Narita Y."/>
            <person name="Zhang L."/>
            <person name="Rangel Shaw D."/>
            <person name="Okabe S."/>
            <person name="Saikaly P.E."/>
        </authorList>
    </citation>
    <scope>NUCLEOTIDE SEQUENCE [LARGE SCALE GENOMIC DNA]</scope>
    <source>
        <strain evidence="1 2">40</strain>
    </source>
</reference>
<name>A0A1V6M248_9BACT</name>
<keyword evidence="2" id="KW-1185">Reference proteome</keyword>
<comment type="caution">
    <text evidence="1">The sequence shown here is derived from an EMBL/GenBank/DDBJ whole genome shotgun (WGS) entry which is preliminary data.</text>
</comment>
<gene>
    <name evidence="1" type="ORF">BIY37_02920</name>
</gene>
<dbReference type="Proteomes" id="UP000242219">
    <property type="component" value="Unassembled WGS sequence"/>
</dbReference>
<proteinExistence type="predicted"/>
<accession>A0A1V6M248</accession>
<dbReference type="EMBL" id="MJUW02000031">
    <property type="protein sequence ID" value="OQD46479.1"/>
    <property type="molecule type" value="Genomic_DNA"/>
</dbReference>
<protein>
    <submittedName>
        <fullName evidence="1">Uncharacterized protein</fullName>
    </submittedName>
</protein>
<evidence type="ECO:0000313" key="2">
    <source>
        <dbReference type="Proteomes" id="UP000242219"/>
    </source>
</evidence>
<evidence type="ECO:0000313" key="1">
    <source>
        <dbReference type="EMBL" id="OQD46479.1"/>
    </source>
</evidence>
<dbReference type="AlphaFoldDB" id="A0A1V6M248"/>